<dbReference type="GO" id="GO:0046872">
    <property type="term" value="F:metal ion binding"/>
    <property type="evidence" value="ECO:0007669"/>
    <property type="project" value="UniProtKB-KW"/>
</dbReference>
<accession>A0AAD5Q2C1</accession>
<reference evidence="12" key="1">
    <citation type="submission" date="2021-12" db="EMBL/GenBank/DDBJ databases">
        <title>Prjna785345.</title>
        <authorList>
            <person name="Rujirawat T."/>
            <person name="Krajaejun T."/>
        </authorList>
    </citation>
    <scope>NUCLEOTIDE SEQUENCE</scope>
    <source>
        <strain evidence="12">Pi057C3</strain>
    </source>
</reference>
<comment type="caution">
    <text evidence="12">The sequence shown here is derived from an EMBL/GenBank/DDBJ whole genome shotgun (WGS) entry which is preliminary data.</text>
</comment>
<comment type="catalytic activity">
    <reaction evidence="1">
        <text>Endonucleolytic cleavage of RNA, removing extra 3' nucleotides from tRNA precursor, generating 3' termini of tRNAs. A 3'-hydroxy group is left at the tRNA terminus and a 5'-phosphoryl group is left at the trailer molecule.</text>
        <dbReference type="EC" id="3.1.26.11"/>
    </reaction>
</comment>
<comment type="cofactor">
    <cofactor evidence="2">
        <name>Zn(2+)</name>
        <dbReference type="ChEBI" id="CHEBI:29105"/>
    </cofactor>
</comment>
<protein>
    <recommendedName>
        <fullName evidence="4">ribonuclease Z</fullName>
        <ecNumber evidence="4">3.1.26.11</ecNumber>
    </recommendedName>
</protein>
<evidence type="ECO:0000256" key="7">
    <source>
        <dbReference type="ARBA" id="ARBA00022723"/>
    </source>
</evidence>
<gene>
    <name evidence="12" type="ORF">P43SY_011704</name>
</gene>
<keyword evidence="13" id="KW-1185">Reference proteome</keyword>
<comment type="similarity">
    <text evidence="3">Belongs to the RNase Z family.</text>
</comment>
<dbReference type="PANTHER" id="PTHR12553:SF49">
    <property type="entry name" value="ZINC PHOSPHODIESTERASE ELAC PROTEIN 2"/>
    <property type="match status" value="1"/>
</dbReference>
<evidence type="ECO:0000313" key="13">
    <source>
        <dbReference type="Proteomes" id="UP001209570"/>
    </source>
</evidence>
<dbReference type="AlphaFoldDB" id="A0AAD5Q2C1"/>
<evidence type="ECO:0000256" key="2">
    <source>
        <dbReference type="ARBA" id="ARBA00001947"/>
    </source>
</evidence>
<keyword evidence="10" id="KW-0862">Zinc</keyword>
<dbReference type="PANTHER" id="PTHR12553">
    <property type="entry name" value="ZINC PHOSPHODIESTERASE ELAC PROTEIN 2"/>
    <property type="match status" value="1"/>
</dbReference>
<name>A0AAD5Q2C1_PYTIN</name>
<dbReference type="EC" id="3.1.26.11" evidence="4"/>
<dbReference type="GO" id="GO:0005739">
    <property type="term" value="C:mitochondrion"/>
    <property type="evidence" value="ECO:0007669"/>
    <property type="project" value="TreeGrafter"/>
</dbReference>
<organism evidence="12 13">
    <name type="scientific">Pythium insidiosum</name>
    <name type="common">Pythiosis disease agent</name>
    <dbReference type="NCBI Taxonomy" id="114742"/>
    <lineage>
        <taxon>Eukaryota</taxon>
        <taxon>Sar</taxon>
        <taxon>Stramenopiles</taxon>
        <taxon>Oomycota</taxon>
        <taxon>Peronosporomycetes</taxon>
        <taxon>Pythiales</taxon>
        <taxon>Pythiaceae</taxon>
        <taxon>Pythium</taxon>
    </lineage>
</organism>
<feature type="region of interest" description="Disordered" evidence="11">
    <location>
        <begin position="71"/>
        <end position="105"/>
    </location>
</feature>
<keyword evidence="8" id="KW-0255">Endonuclease</keyword>
<keyword evidence="5" id="KW-0819">tRNA processing</keyword>
<evidence type="ECO:0000256" key="8">
    <source>
        <dbReference type="ARBA" id="ARBA00022759"/>
    </source>
</evidence>
<dbReference type="InterPro" id="IPR047151">
    <property type="entry name" value="RNZ2-like"/>
</dbReference>
<evidence type="ECO:0000256" key="5">
    <source>
        <dbReference type="ARBA" id="ARBA00022694"/>
    </source>
</evidence>
<feature type="compositionally biased region" description="Basic and acidic residues" evidence="11">
    <location>
        <begin position="83"/>
        <end position="103"/>
    </location>
</feature>
<sequence>MVDKALALGVPKGRLFGQLHQGKDVTLPDGRVVRPADCVSPSLPGSGAAIVACPSVACVSDLVASPQWDRYRSRHGGQPVAVTEERPRDQEEQQADVDSRAPREASTGPELQLQVVFHLADASVLQHPQYVEWVQGFGPDVEHVLLRYAGCAEKTVYRASALLQAQLHAVFPAAFPSNDHERRDAECALSRRVRLPLSRRPAVLGESMLRT</sequence>
<dbReference type="Gene3D" id="3.60.15.10">
    <property type="entry name" value="Ribonuclease Z/Hydroxyacylglutathione hydrolase-like"/>
    <property type="match status" value="1"/>
</dbReference>
<proteinExistence type="inferred from homology"/>
<evidence type="ECO:0000256" key="6">
    <source>
        <dbReference type="ARBA" id="ARBA00022722"/>
    </source>
</evidence>
<evidence type="ECO:0000256" key="11">
    <source>
        <dbReference type="SAM" id="MobiDB-lite"/>
    </source>
</evidence>
<evidence type="ECO:0000256" key="1">
    <source>
        <dbReference type="ARBA" id="ARBA00000402"/>
    </source>
</evidence>
<evidence type="ECO:0000256" key="4">
    <source>
        <dbReference type="ARBA" id="ARBA00012477"/>
    </source>
</evidence>
<dbReference type="InterPro" id="IPR036866">
    <property type="entry name" value="RibonucZ/Hydroxyglut_hydro"/>
</dbReference>
<dbReference type="Proteomes" id="UP001209570">
    <property type="component" value="Unassembled WGS sequence"/>
</dbReference>
<keyword evidence="9" id="KW-0378">Hydrolase</keyword>
<dbReference type="EMBL" id="JAKCXM010003785">
    <property type="protein sequence ID" value="KAJ0389461.1"/>
    <property type="molecule type" value="Genomic_DNA"/>
</dbReference>
<evidence type="ECO:0000313" key="12">
    <source>
        <dbReference type="EMBL" id="KAJ0389461.1"/>
    </source>
</evidence>
<evidence type="ECO:0000256" key="3">
    <source>
        <dbReference type="ARBA" id="ARBA00007823"/>
    </source>
</evidence>
<evidence type="ECO:0000256" key="10">
    <source>
        <dbReference type="ARBA" id="ARBA00022833"/>
    </source>
</evidence>
<evidence type="ECO:0000256" key="9">
    <source>
        <dbReference type="ARBA" id="ARBA00022801"/>
    </source>
</evidence>
<keyword evidence="6" id="KW-0540">Nuclease</keyword>
<dbReference type="GO" id="GO:1990180">
    <property type="term" value="P:mitochondrial tRNA 3'-end processing"/>
    <property type="evidence" value="ECO:0007669"/>
    <property type="project" value="TreeGrafter"/>
</dbReference>
<keyword evidence="7" id="KW-0479">Metal-binding</keyword>
<dbReference type="GO" id="GO:0042781">
    <property type="term" value="F:3'-tRNA processing endoribonuclease activity"/>
    <property type="evidence" value="ECO:0007669"/>
    <property type="project" value="UniProtKB-EC"/>
</dbReference>